<evidence type="ECO:0000259" key="6">
    <source>
        <dbReference type="PROSITE" id="PS50067"/>
    </source>
</evidence>
<evidence type="ECO:0000256" key="1">
    <source>
        <dbReference type="ARBA" id="ARBA00004245"/>
    </source>
</evidence>
<dbReference type="Gene3D" id="3.40.850.10">
    <property type="entry name" value="Kinesin motor domain"/>
    <property type="match status" value="1"/>
</dbReference>
<protein>
    <recommendedName>
        <fullName evidence="6">Kinesin motor domain-containing protein</fullName>
    </recommendedName>
</protein>
<dbReference type="SUPFAM" id="SSF52540">
    <property type="entry name" value="P-loop containing nucleoside triphosphate hydrolases"/>
    <property type="match status" value="1"/>
</dbReference>
<evidence type="ECO:0000256" key="2">
    <source>
        <dbReference type="ARBA" id="ARBA00022741"/>
    </source>
</evidence>
<dbReference type="OrthoDB" id="3176171at2759"/>
<comment type="caution">
    <text evidence="5">Lacks conserved residue(s) required for the propagation of feature annotation.</text>
</comment>
<evidence type="ECO:0000256" key="3">
    <source>
        <dbReference type="ARBA" id="ARBA00022840"/>
    </source>
</evidence>
<gene>
    <name evidence="7" type="ORF">OS493_035597</name>
</gene>
<dbReference type="PANTHER" id="PTHR47972">
    <property type="entry name" value="KINESIN-LIKE PROTEIN KLP-3"/>
    <property type="match status" value="1"/>
</dbReference>
<name>A0A9X0D7U2_9CNID</name>
<accession>A0A9X0D7U2</accession>
<keyword evidence="8" id="KW-1185">Reference proteome</keyword>
<dbReference type="AlphaFoldDB" id="A0A9X0D7U2"/>
<dbReference type="Proteomes" id="UP001163046">
    <property type="component" value="Unassembled WGS sequence"/>
</dbReference>
<keyword evidence="4" id="KW-0206">Cytoskeleton</keyword>
<proteinExistence type="inferred from homology"/>
<dbReference type="GO" id="GO:0005856">
    <property type="term" value="C:cytoskeleton"/>
    <property type="evidence" value="ECO:0007669"/>
    <property type="project" value="UniProtKB-SubCell"/>
</dbReference>
<dbReference type="PROSITE" id="PS50067">
    <property type="entry name" value="KINESIN_MOTOR_2"/>
    <property type="match status" value="1"/>
</dbReference>
<dbReference type="InterPro" id="IPR036961">
    <property type="entry name" value="Kinesin_motor_dom_sf"/>
</dbReference>
<evidence type="ECO:0000313" key="7">
    <source>
        <dbReference type="EMBL" id="KAJ7388813.1"/>
    </source>
</evidence>
<reference evidence="7" key="1">
    <citation type="submission" date="2023-01" db="EMBL/GenBank/DDBJ databases">
        <title>Genome assembly of the deep-sea coral Lophelia pertusa.</title>
        <authorList>
            <person name="Herrera S."/>
            <person name="Cordes E."/>
        </authorList>
    </citation>
    <scope>NUCLEOTIDE SEQUENCE</scope>
    <source>
        <strain evidence="7">USNM1676648</strain>
        <tissue evidence="7">Polyp</tissue>
    </source>
</reference>
<evidence type="ECO:0000313" key="8">
    <source>
        <dbReference type="Proteomes" id="UP001163046"/>
    </source>
</evidence>
<evidence type="ECO:0000256" key="5">
    <source>
        <dbReference type="PROSITE-ProRule" id="PRU00283"/>
    </source>
</evidence>
<dbReference type="InterPro" id="IPR027417">
    <property type="entry name" value="P-loop_NTPase"/>
</dbReference>
<evidence type="ECO:0000256" key="4">
    <source>
        <dbReference type="ARBA" id="ARBA00023212"/>
    </source>
</evidence>
<comment type="subcellular location">
    <subcellularLocation>
        <location evidence="1">Cytoplasm</location>
        <location evidence="1">Cytoskeleton</location>
    </subcellularLocation>
</comment>
<dbReference type="GO" id="GO:0007018">
    <property type="term" value="P:microtubule-based movement"/>
    <property type="evidence" value="ECO:0007669"/>
    <property type="project" value="InterPro"/>
</dbReference>
<organism evidence="7 8">
    <name type="scientific">Desmophyllum pertusum</name>
    <dbReference type="NCBI Taxonomy" id="174260"/>
    <lineage>
        <taxon>Eukaryota</taxon>
        <taxon>Metazoa</taxon>
        <taxon>Cnidaria</taxon>
        <taxon>Anthozoa</taxon>
        <taxon>Hexacorallia</taxon>
        <taxon>Scleractinia</taxon>
        <taxon>Caryophylliina</taxon>
        <taxon>Caryophylliidae</taxon>
        <taxon>Desmophyllum</taxon>
    </lineage>
</organism>
<dbReference type="GO" id="GO:0005524">
    <property type="term" value="F:ATP binding"/>
    <property type="evidence" value="ECO:0007669"/>
    <property type="project" value="UniProtKB-KW"/>
</dbReference>
<dbReference type="InterPro" id="IPR001752">
    <property type="entry name" value="Kinesin_motor_dom"/>
</dbReference>
<comment type="caution">
    <text evidence="7">The sequence shown here is derived from an EMBL/GenBank/DDBJ whole genome shotgun (WGS) entry which is preliminary data.</text>
</comment>
<dbReference type="Pfam" id="PF00225">
    <property type="entry name" value="Kinesin"/>
    <property type="match status" value="1"/>
</dbReference>
<comment type="similarity">
    <text evidence="5">Belongs to the TRAFAC class myosin-kinesin ATPase superfamily. Kinesin family.</text>
</comment>
<dbReference type="PANTHER" id="PTHR47972:SF16">
    <property type="entry name" value="KINESIN-LIKE PROTEIN"/>
    <property type="match status" value="1"/>
</dbReference>
<dbReference type="SMART" id="SM00129">
    <property type="entry name" value="KISc"/>
    <property type="match status" value="1"/>
</dbReference>
<keyword evidence="3" id="KW-0067">ATP-binding</keyword>
<dbReference type="EMBL" id="MU825450">
    <property type="protein sequence ID" value="KAJ7388813.1"/>
    <property type="molecule type" value="Genomic_DNA"/>
</dbReference>
<dbReference type="GO" id="GO:0003777">
    <property type="term" value="F:microtubule motor activity"/>
    <property type="evidence" value="ECO:0007669"/>
    <property type="project" value="InterPro"/>
</dbReference>
<keyword evidence="2" id="KW-0547">Nucleotide-binding</keyword>
<feature type="non-terminal residue" evidence="7">
    <location>
        <position position="134"/>
    </location>
</feature>
<dbReference type="InterPro" id="IPR027640">
    <property type="entry name" value="Kinesin-like_fam"/>
</dbReference>
<feature type="domain" description="Kinesin motor" evidence="6">
    <location>
        <begin position="1"/>
        <end position="134"/>
    </location>
</feature>
<keyword evidence="4" id="KW-0963">Cytoplasm</keyword>
<sequence length="134" mass="14975">MIGDKELKSPGIAPRSMEAIYQLMGEQKSKFSFKVQCYMLELYNDRLIDLLAPHGKEPAKLDIKKDKKGLVFVHGSMMLEGPPKDELWTIFERGSENRHVASTKMNAESSRSHLILGIIIESTNLTSGAVVKGK</sequence>
<dbReference type="GO" id="GO:0008017">
    <property type="term" value="F:microtubule binding"/>
    <property type="evidence" value="ECO:0007669"/>
    <property type="project" value="InterPro"/>
</dbReference>